<feature type="domain" description="C-type lectin" evidence="3">
    <location>
        <begin position="110"/>
        <end position="189"/>
    </location>
</feature>
<proteinExistence type="predicted"/>
<evidence type="ECO:0000313" key="4">
    <source>
        <dbReference type="Ensembl" id="ENSNMLP00000008787.1"/>
    </source>
</evidence>
<dbReference type="InterPro" id="IPR016186">
    <property type="entry name" value="C-type_lectin-like/link_sf"/>
</dbReference>
<dbReference type="Ensembl" id="ENSNMLT00000009968.1">
    <property type="protein sequence ID" value="ENSNMLP00000008787.1"/>
    <property type="gene ID" value="ENSNMLG00000006181.1"/>
</dbReference>
<dbReference type="Proteomes" id="UP000694523">
    <property type="component" value="Unplaced"/>
</dbReference>
<feature type="chain" id="PRO_5034935189" description="C-type lectin domain-containing protein" evidence="2">
    <location>
        <begin position="21"/>
        <end position="189"/>
    </location>
</feature>
<dbReference type="SUPFAM" id="SSF56436">
    <property type="entry name" value="C-type lectin-like"/>
    <property type="match status" value="1"/>
</dbReference>
<feature type="signal peptide" evidence="2">
    <location>
        <begin position="1"/>
        <end position="20"/>
    </location>
</feature>
<dbReference type="InterPro" id="IPR016187">
    <property type="entry name" value="CTDL_fold"/>
</dbReference>
<dbReference type="Gene3D" id="3.10.100.10">
    <property type="entry name" value="Mannose-Binding Protein A, subunit A"/>
    <property type="match status" value="1"/>
</dbReference>
<feature type="coiled-coil region" evidence="1">
    <location>
        <begin position="35"/>
        <end position="79"/>
    </location>
</feature>
<sequence>MCLCVLLLGCIAVITYLSLSLTNQNAENRRLSSRVSLLQNSTEFLTQERERLQQETARLENQTAKLQNLTHDLIHQRDQFNWTLQVIKSNVSKFCPNNRCQRCLSGWLPFEDSCYLFYDEPSQSKTWKTWDESQSYCRTENPFSDLVIIDSLQEQKFIHDHIKNYYDEWHGFWIGLSNQSNIWVWVDGQ</sequence>
<reference evidence="4" key="2">
    <citation type="submission" date="2025-09" db="UniProtKB">
        <authorList>
            <consortium name="Ensembl"/>
        </authorList>
    </citation>
    <scope>IDENTIFICATION</scope>
</reference>
<keyword evidence="1" id="KW-0175">Coiled coil</keyword>
<evidence type="ECO:0000256" key="1">
    <source>
        <dbReference type="SAM" id="Coils"/>
    </source>
</evidence>
<keyword evidence="2" id="KW-0732">Signal</keyword>
<dbReference type="PROSITE" id="PS50041">
    <property type="entry name" value="C_TYPE_LECTIN_2"/>
    <property type="match status" value="1"/>
</dbReference>
<dbReference type="PANTHER" id="PTHR22803">
    <property type="entry name" value="MANNOSE, PHOSPHOLIPASE, LECTIN RECEPTOR RELATED"/>
    <property type="match status" value="1"/>
</dbReference>
<accession>A0A8C6SM94</accession>
<evidence type="ECO:0000256" key="2">
    <source>
        <dbReference type="SAM" id="SignalP"/>
    </source>
</evidence>
<evidence type="ECO:0000259" key="3">
    <source>
        <dbReference type="PROSITE" id="PS50041"/>
    </source>
</evidence>
<keyword evidence="5" id="KW-1185">Reference proteome</keyword>
<evidence type="ECO:0000313" key="5">
    <source>
        <dbReference type="Proteomes" id="UP000694523"/>
    </source>
</evidence>
<protein>
    <recommendedName>
        <fullName evidence="3">C-type lectin domain-containing protein</fullName>
    </recommendedName>
</protein>
<organism evidence="4 5">
    <name type="scientific">Neogobius melanostomus</name>
    <name type="common">round goby</name>
    <dbReference type="NCBI Taxonomy" id="47308"/>
    <lineage>
        <taxon>Eukaryota</taxon>
        <taxon>Metazoa</taxon>
        <taxon>Chordata</taxon>
        <taxon>Craniata</taxon>
        <taxon>Vertebrata</taxon>
        <taxon>Euteleostomi</taxon>
        <taxon>Actinopterygii</taxon>
        <taxon>Neopterygii</taxon>
        <taxon>Teleostei</taxon>
        <taxon>Neoteleostei</taxon>
        <taxon>Acanthomorphata</taxon>
        <taxon>Gobiaria</taxon>
        <taxon>Gobiiformes</taxon>
        <taxon>Gobioidei</taxon>
        <taxon>Gobiidae</taxon>
        <taxon>Benthophilinae</taxon>
        <taxon>Neogobiini</taxon>
        <taxon>Neogobius</taxon>
    </lineage>
</organism>
<dbReference type="InterPro" id="IPR050111">
    <property type="entry name" value="C-type_lectin/snaclec_domain"/>
</dbReference>
<dbReference type="AlphaFoldDB" id="A0A8C6SM94"/>
<dbReference type="Pfam" id="PF00059">
    <property type="entry name" value="Lectin_C"/>
    <property type="match status" value="1"/>
</dbReference>
<reference evidence="4" key="1">
    <citation type="submission" date="2025-08" db="UniProtKB">
        <authorList>
            <consortium name="Ensembl"/>
        </authorList>
    </citation>
    <scope>IDENTIFICATION</scope>
</reference>
<name>A0A8C6SM94_9GOBI</name>
<dbReference type="InterPro" id="IPR001304">
    <property type="entry name" value="C-type_lectin-like"/>
</dbReference>